<gene>
    <name evidence="3" type="ORF">SAMD00023353_5500120</name>
</gene>
<evidence type="ECO:0000313" key="4">
    <source>
        <dbReference type="Proteomes" id="UP000054516"/>
    </source>
</evidence>
<name>A0A1S8AA23_ROSNE</name>
<dbReference type="AlphaFoldDB" id="A0A1S8AA23"/>
<reference evidence="3" key="1">
    <citation type="submission" date="2016-03" db="EMBL/GenBank/DDBJ databases">
        <title>Draft genome sequence of Rosellinia necatrix.</title>
        <authorList>
            <person name="Kanematsu S."/>
        </authorList>
    </citation>
    <scope>NUCLEOTIDE SEQUENCE [LARGE SCALE GENOMIC DNA]</scope>
    <source>
        <strain evidence="3">W97</strain>
    </source>
</reference>
<sequence length="188" mass="20668">MTGRLSFPPGDQRSLSSYKFIFAYRHRLARRLLLSVAADSEVALAASEYPRRNGIPSGPSAETNANREVERARQRGPGQPLPPSYFPVICIGLAALAVFSPSMYAPAVRRRRQGQREPRRSSRQTNGTGKLAIPTGGLAIYAGPFAGVSGVMRRDKTANWDAEFPVAEAEREHETKPTLLIRYLVTPC</sequence>
<feature type="region of interest" description="Disordered" evidence="1">
    <location>
        <begin position="108"/>
        <end position="130"/>
    </location>
</feature>
<dbReference type="EMBL" id="DF977500">
    <property type="protein sequence ID" value="GAW26899.1"/>
    <property type="molecule type" value="Genomic_DNA"/>
</dbReference>
<proteinExistence type="predicted"/>
<organism evidence="3">
    <name type="scientific">Rosellinia necatrix</name>
    <name type="common">White root-rot fungus</name>
    <dbReference type="NCBI Taxonomy" id="77044"/>
    <lineage>
        <taxon>Eukaryota</taxon>
        <taxon>Fungi</taxon>
        <taxon>Dikarya</taxon>
        <taxon>Ascomycota</taxon>
        <taxon>Pezizomycotina</taxon>
        <taxon>Sordariomycetes</taxon>
        <taxon>Xylariomycetidae</taxon>
        <taxon>Xylariales</taxon>
        <taxon>Xylariaceae</taxon>
        <taxon>Rosellinia</taxon>
    </lineage>
</organism>
<accession>A0A1S8AA23</accession>
<feature type="transmembrane region" description="Helical" evidence="2">
    <location>
        <begin position="85"/>
        <end position="107"/>
    </location>
</feature>
<keyword evidence="2" id="KW-0472">Membrane</keyword>
<dbReference type="Proteomes" id="UP000054516">
    <property type="component" value="Unassembled WGS sequence"/>
</dbReference>
<evidence type="ECO:0000256" key="2">
    <source>
        <dbReference type="SAM" id="Phobius"/>
    </source>
</evidence>
<evidence type="ECO:0000256" key="1">
    <source>
        <dbReference type="SAM" id="MobiDB-lite"/>
    </source>
</evidence>
<keyword evidence="2" id="KW-0812">Transmembrane</keyword>
<keyword evidence="4" id="KW-1185">Reference proteome</keyword>
<keyword evidence="2" id="KW-1133">Transmembrane helix</keyword>
<feature type="region of interest" description="Disordered" evidence="1">
    <location>
        <begin position="51"/>
        <end position="78"/>
    </location>
</feature>
<protein>
    <submittedName>
        <fullName evidence="3">Uncharacterized protein</fullName>
    </submittedName>
</protein>
<evidence type="ECO:0000313" key="3">
    <source>
        <dbReference type="EMBL" id="GAW26899.1"/>
    </source>
</evidence>